<proteinExistence type="inferred from homology"/>
<dbReference type="GO" id="GO:0005778">
    <property type="term" value="C:peroxisomal membrane"/>
    <property type="evidence" value="ECO:0007669"/>
    <property type="project" value="UniProtKB-SubCell"/>
</dbReference>
<name>A0A834VGB3_SARSC</name>
<dbReference type="OrthoDB" id="2021143at2759"/>
<keyword evidence="3" id="KW-0962">Peroxisome biogenesis</keyword>
<dbReference type="GO" id="GO:0007031">
    <property type="term" value="P:peroxisome organization"/>
    <property type="evidence" value="ECO:0007669"/>
    <property type="project" value="UniProtKB-KW"/>
</dbReference>
<accession>A0A834VGB3</accession>
<dbReference type="AlphaFoldDB" id="A0A834VGB3"/>
<dbReference type="PANTHER" id="PTHR13299">
    <property type="entry name" value="PEROXISOMAL MEMBRANE PROTEIN PEX16"/>
    <property type="match status" value="1"/>
</dbReference>
<dbReference type="InterPro" id="IPR013919">
    <property type="entry name" value="Pex16"/>
</dbReference>
<reference evidence="6" key="1">
    <citation type="journal article" date="2020" name="PLoS Negl. Trop. Dis.">
        <title>High-quality nuclear genome for Sarcoptes scabiei-A critical resource for a neglected parasite.</title>
        <authorList>
            <person name="Korhonen P.K."/>
            <person name="Gasser R.B."/>
            <person name="Ma G."/>
            <person name="Wang T."/>
            <person name="Stroehlein A.J."/>
            <person name="Young N.D."/>
            <person name="Ang C.S."/>
            <person name="Fernando D.D."/>
            <person name="Lu H.C."/>
            <person name="Taylor S."/>
            <person name="Reynolds S.L."/>
            <person name="Mofiz E."/>
            <person name="Najaraj S.H."/>
            <person name="Gowda H."/>
            <person name="Madugundu A."/>
            <person name="Renuse S."/>
            <person name="Holt D."/>
            <person name="Pandey A."/>
            <person name="Papenfuss A.T."/>
            <person name="Fischer K."/>
        </authorList>
    </citation>
    <scope>NUCLEOTIDE SEQUENCE [LARGE SCALE GENOMIC DNA]</scope>
</reference>
<dbReference type="EMBL" id="WVUK01000003">
    <property type="protein sequence ID" value="KAF7496602.1"/>
    <property type="molecule type" value="Genomic_DNA"/>
</dbReference>
<comment type="similarity">
    <text evidence="1 3">Belongs to the peroxin-16 family.</text>
</comment>
<keyword evidence="6" id="KW-1185">Reference proteome</keyword>
<reference evidence="5" key="3">
    <citation type="submission" date="2022-06" db="UniProtKB">
        <authorList>
            <consortium name="EnsemblMetazoa"/>
        </authorList>
    </citation>
    <scope>IDENTIFICATION</scope>
</reference>
<evidence type="ECO:0000313" key="5">
    <source>
        <dbReference type="EnsemblMetazoa" id="KAF7496602.1"/>
    </source>
</evidence>
<evidence type="ECO:0000256" key="2">
    <source>
        <dbReference type="ARBA" id="ARBA00018577"/>
    </source>
</evidence>
<comment type="subcellular location">
    <subcellularLocation>
        <location evidence="3">Peroxisome membrane</location>
    </subcellularLocation>
</comment>
<reference evidence="4" key="2">
    <citation type="submission" date="2020-01" db="EMBL/GenBank/DDBJ databases">
        <authorList>
            <person name="Korhonen P.K.K."/>
            <person name="Guangxu M.G."/>
            <person name="Wang T.W."/>
            <person name="Stroehlein A.J.S."/>
            <person name="Young N.D."/>
            <person name="Ang C.-S.A."/>
            <person name="Fernando D.W.F."/>
            <person name="Lu H.L."/>
            <person name="Taylor S.T."/>
            <person name="Ehtesham M.E.M."/>
            <person name="Najaraj S.H.N."/>
            <person name="Harsha G.H.G."/>
            <person name="Madugundu A.M."/>
            <person name="Renuse S.R."/>
            <person name="Holt D.H."/>
            <person name="Pandey A.P."/>
            <person name="Papenfuss A.P."/>
            <person name="Gasser R.B.G."/>
            <person name="Fischer K.F."/>
        </authorList>
    </citation>
    <scope>NUCLEOTIDE SEQUENCE</scope>
    <source>
        <strain evidence="4">SSS_KF_BRIS2020</strain>
    </source>
</reference>
<evidence type="ECO:0000313" key="6">
    <source>
        <dbReference type="Proteomes" id="UP000070412"/>
    </source>
</evidence>
<keyword evidence="3" id="KW-0576">Peroxisome</keyword>
<evidence type="ECO:0000313" key="4">
    <source>
        <dbReference type="EMBL" id="KAF7496602.1"/>
    </source>
</evidence>
<dbReference type="Pfam" id="PF08610">
    <property type="entry name" value="Pex16"/>
    <property type="match status" value="1"/>
</dbReference>
<gene>
    <name evidence="4" type="ORF">SSS_8414</name>
</gene>
<organism evidence="4">
    <name type="scientific">Sarcoptes scabiei</name>
    <name type="common">Itch mite</name>
    <name type="synonym">Acarus scabiei</name>
    <dbReference type="NCBI Taxonomy" id="52283"/>
    <lineage>
        <taxon>Eukaryota</taxon>
        <taxon>Metazoa</taxon>
        <taxon>Ecdysozoa</taxon>
        <taxon>Arthropoda</taxon>
        <taxon>Chelicerata</taxon>
        <taxon>Arachnida</taxon>
        <taxon>Acari</taxon>
        <taxon>Acariformes</taxon>
        <taxon>Sarcoptiformes</taxon>
        <taxon>Astigmata</taxon>
        <taxon>Psoroptidia</taxon>
        <taxon>Sarcoptoidea</taxon>
        <taxon>Sarcoptidae</taxon>
        <taxon>Sarcoptinae</taxon>
        <taxon>Sarcoptes</taxon>
    </lineage>
</organism>
<protein>
    <recommendedName>
        <fullName evidence="2 3">Peroxisomal membrane protein PEX16</fullName>
    </recommendedName>
</protein>
<evidence type="ECO:0000256" key="3">
    <source>
        <dbReference type="RuleBase" id="RU365003"/>
    </source>
</evidence>
<dbReference type="Proteomes" id="UP000070412">
    <property type="component" value="Unassembled WGS sequence"/>
</dbReference>
<evidence type="ECO:0000256" key="1">
    <source>
        <dbReference type="ARBA" id="ARBA00009505"/>
    </source>
</evidence>
<dbReference type="PANTHER" id="PTHR13299:SF0">
    <property type="entry name" value="PEROXISOMAL MEMBRANE PROTEIN PEX16"/>
    <property type="match status" value="1"/>
</dbReference>
<dbReference type="EnsemblMetazoa" id="SSS_8414s_mrna">
    <property type="protein sequence ID" value="KAF7496602.1"/>
    <property type="gene ID" value="SSS_8414"/>
</dbReference>
<sequence length="418" mass="49616">MSPKNDYDEEREDKISSLFSTDSFLKSIEQIFKKYQLWVQTNPLLMSEIESVLNWISFLISGNLFRILYAIRFNLAPNLATKFHNNKLISELLHSCSSILTLFNDKILRAAYYPRIEQNSIHTLNNLLQLIEYVQVFLELAANHRYGSTGKWIIVSIIEISKAIIRLLLLFYYKQGLLFDRYVNPLDRKRECKRFQRCQTAERGAPFQSDLIQDNFLRENISKNFGENLFEEDCFDPFVQSFPKLKIPSIGKILKKKFDSNAKTELTTKQLICETIRVLRPLIYLMMTAKFGSKRWYPFFVSLSIDLVALHCLRTEFHQVDYFNHPKLSSFSIFPFDAHYKTVETSWNHKERLEISRRTFKLLFYLLRSPFYDLYTKRYLLAILIIIAEKIPIFGHLIKSLISYLPEWQQIYFNVWNS</sequence>